<dbReference type="PANTHER" id="PTHR43300:SF7">
    <property type="entry name" value="UDP-N-ACETYLBACILLOSAMINE N-ACETYLTRANSFERASE"/>
    <property type="match status" value="1"/>
</dbReference>
<name>A0ABT1ZR90_9BURK</name>
<evidence type="ECO:0000256" key="1">
    <source>
        <dbReference type="ARBA" id="ARBA00007274"/>
    </source>
</evidence>
<evidence type="ECO:0000259" key="4">
    <source>
        <dbReference type="Pfam" id="PF17836"/>
    </source>
</evidence>
<proteinExistence type="inferred from homology"/>
<evidence type="ECO:0000313" key="6">
    <source>
        <dbReference type="Proteomes" id="UP001204151"/>
    </source>
</evidence>
<dbReference type="SUPFAM" id="SSF51161">
    <property type="entry name" value="Trimeric LpxA-like enzymes"/>
    <property type="match status" value="1"/>
</dbReference>
<accession>A0ABT1ZR90</accession>
<comment type="similarity">
    <text evidence="1">Belongs to the transferase hexapeptide repeat family.</text>
</comment>
<dbReference type="Pfam" id="PF17836">
    <property type="entry name" value="PglD_N"/>
    <property type="match status" value="1"/>
</dbReference>
<evidence type="ECO:0000256" key="2">
    <source>
        <dbReference type="ARBA" id="ARBA00022679"/>
    </source>
</evidence>
<sequence length="222" mass="23389">MEQRIAIYGAGGLGREVLQIIRDINAVQPTWACAGFLVDPGFDSPAQVAGLPVLGGIDWLAANPDVWVVVAIGSSAARRQVAERIRQRCRNRFATLVHPRAWMGEGVHLGEGTIFCAGALATTDIRIGAHVQVHVGCTIGHDADLRDFVTLTPRGCVSGNVLIHEGTDVGAGAVILPKCVLGHWSVVGAGSVVTRSLPDNVVAVGVPARVAKERQPGWHLPV</sequence>
<dbReference type="Gene3D" id="2.160.10.10">
    <property type="entry name" value="Hexapeptide repeat proteins"/>
    <property type="match status" value="1"/>
</dbReference>
<dbReference type="PROSITE" id="PS00101">
    <property type="entry name" value="HEXAPEP_TRANSFERASES"/>
    <property type="match status" value="1"/>
</dbReference>
<gene>
    <name evidence="5" type="ORF">NX784_12530</name>
</gene>
<keyword evidence="2" id="KW-0808">Transferase</keyword>
<feature type="domain" description="PglD N-terminal" evidence="4">
    <location>
        <begin position="4"/>
        <end position="85"/>
    </location>
</feature>
<comment type="caution">
    <text evidence="5">The sequence shown here is derived from an EMBL/GenBank/DDBJ whole genome shotgun (WGS) entry which is preliminary data.</text>
</comment>
<dbReference type="InterPro" id="IPR018357">
    <property type="entry name" value="Hexapep_transf_CS"/>
</dbReference>
<keyword evidence="6" id="KW-1185">Reference proteome</keyword>
<reference evidence="5 6" key="1">
    <citation type="submission" date="2022-08" db="EMBL/GenBank/DDBJ databases">
        <title>Reclassification of Massilia species as members of the genera Telluria, Duganella, Pseudoduganella, Mokoshia gen. nov. and Zemynaea gen. nov. using orthogonal and non-orthogonal genome-based approaches.</title>
        <authorList>
            <person name="Bowman J.P."/>
        </authorList>
    </citation>
    <scope>NUCLEOTIDE SEQUENCE [LARGE SCALE GENOMIC DNA]</scope>
    <source>
        <strain evidence="5 6">JCM 31316</strain>
    </source>
</reference>
<dbReference type="Proteomes" id="UP001204151">
    <property type="component" value="Unassembled WGS sequence"/>
</dbReference>
<dbReference type="InterPro" id="IPR011004">
    <property type="entry name" value="Trimer_LpxA-like_sf"/>
</dbReference>
<evidence type="ECO:0000256" key="3">
    <source>
        <dbReference type="ARBA" id="ARBA00022737"/>
    </source>
</evidence>
<dbReference type="InterPro" id="IPR020019">
    <property type="entry name" value="AcTrfase_PglD-like"/>
</dbReference>
<organism evidence="5 6">
    <name type="scientific">Massilia pinisoli</name>
    <dbReference type="NCBI Taxonomy" id="1772194"/>
    <lineage>
        <taxon>Bacteria</taxon>
        <taxon>Pseudomonadati</taxon>
        <taxon>Pseudomonadota</taxon>
        <taxon>Betaproteobacteria</taxon>
        <taxon>Burkholderiales</taxon>
        <taxon>Oxalobacteraceae</taxon>
        <taxon>Telluria group</taxon>
        <taxon>Massilia</taxon>
    </lineage>
</organism>
<dbReference type="EMBL" id="JANUGW010000007">
    <property type="protein sequence ID" value="MCS0582419.1"/>
    <property type="molecule type" value="Genomic_DNA"/>
</dbReference>
<dbReference type="PANTHER" id="PTHR43300">
    <property type="entry name" value="ACETYLTRANSFERASE"/>
    <property type="match status" value="1"/>
</dbReference>
<dbReference type="Gene3D" id="3.40.50.20">
    <property type="match status" value="1"/>
</dbReference>
<dbReference type="InterPro" id="IPR050179">
    <property type="entry name" value="Trans_hexapeptide_repeat"/>
</dbReference>
<dbReference type="CDD" id="cd03360">
    <property type="entry name" value="LbH_AT_putative"/>
    <property type="match status" value="1"/>
</dbReference>
<dbReference type="NCBIfam" id="TIGR03570">
    <property type="entry name" value="NeuD_NnaD"/>
    <property type="match status" value="1"/>
</dbReference>
<protein>
    <submittedName>
        <fullName evidence="5">Acetyltransferase</fullName>
    </submittedName>
</protein>
<dbReference type="InterPro" id="IPR041561">
    <property type="entry name" value="PglD_N"/>
</dbReference>
<keyword evidence="3" id="KW-0677">Repeat</keyword>
<evidence type="ECO:0000313" key="5">
    <source>
        <dbReference type="EMBL" id="MCS0582419.1"/>
    </source>
</evidence>
<dbReference type="RefSeq" id="WP_258816992.1">
    <property type="nucleotide sequence ID" value="NZ_JANUGW010000007.1"/>
</dbReference>